<evidence type="ECO:0000313" key="2">
    <source>
        <dbReference type="Proteomes" id="UP000017836"/>
    </source>
</evidence>
<organism evidence="1 2">
    <name type="scientific">Amborella trichopoda</name>
    <dbReference type="NCBI Taxonomy" id="13333"/>
    <lineage>
        <taxon>Eukaryota</taxon>
        <taxon>Viridiplantae</taxon>
        <taxon>Streptophyta</taxon>
        <taxon>Embryophyta</taxon>
        <taxon>Tracheophyta</taxon>
        <taxon>Spermatophyta</taxon>
        <taxon>Magnoliopsida</taxon>
        <taxon>Amborellales</taxon>
        <taxon>Amborellaceae</taxon>
        <taxon>Amborella</taxon>
    </lineage>
</organism>
<evidence type="ECO:0000313" key="1">
    <source>
        <dbReference type="EMBL" id="ERN09088.1"/>
    </source>
</evidence>
<reference evidence="2" key="1">
    <citation type="journal article" date="2013" name="Science">
        <title>The Amborella genome and the evolution of flowering plants.</title>
        <authorList>
            <consortium name="Amborella Genome Project"/>
        </authorList>
    </citation>
    <scope>NUCLEOTIDE SEQUENCE [LARGE SCALE GENOMIC DNA]</scope>
</reference>
<dbReference type="EMBL" id="KI393051">
    <property type="protein sequence ID" value="ERN09088.1"/>
    <property type="molecule type" value="Genomic_DNA"/>
</dbReference>
<dbReference type="Proteomes" id="UP000017836">
    <property type="component" value="Unassembled WGS sequence"/>
</dbReference>
<dbReference type="HOGENOM" id="CLU_2090895_0_0_1"/>
<keyword evidence="2" id="KW-1185">Reference proteome</keyword>
<proteinExistence type="predicted"/>
<gene>
    <name evidence="1" type="ORF">AMTR_s00014p00040180</name>
</gene>
<feature type="non-terminal residue" evidence="1">
    <location>
        <position position="1"/>
    </location>
</feature>
<name>W1PLZ6_AMBTC</name>
<accession>W1PLZ6</accession>
<sequence length="117" mass="12189">IPPPPPAIIPALSTFIPLSAVASIPSMVTPHGSSPSAQLNPSAFPTFLTLPLAWSPPPLPSFPSAPVVIKMKDPLGNHDTSKEGDRNLAEAFFGSTVAIFCSTLEDGLAPTFQDNRG</sequence>
<protein>
    <submittedName>
        <fullName evidence="1">Uncharacterized protein</fullName>
    </submittedName>
</protein>
<dbReference type="Gramene" id="ERN09088">
    <property type="protein sequence ID" value="ERN09088"/>
    <property type="gene ID" value="AMTR_s00014p00040180"/>
</dbReference>
<dbReference type="AlphaFoldDB" id="W1PLZ6"/>